<evidence type="ECO:0008006" key="3">
    <source>
        <dbReference type="Google" id="ProtNLM"/>
    </source>
</evidence>
<evidence type="ECO:0000313" key="1">
    <source>
        <dbReference type="EMBL" id="GEN75545.1"/>
    </source>
</evidence>
<dbReference type="InterPro" id="IPR029062">
    <property type="entry name" value="Class_I_gatase-like"/>
</dbReference>
<dbReference type="PANTHER" id="PTHR36175">
    <property type="entry name" value="CYANOPHYCINASE"/>
    <property type="match status" value="1"/>
</dbReference>
<name>A0A511YK16_9FLAO</name>
<protein>
    <recommendedName>
        <fullName evidence="3">Cyanophycinase</fullName>
    </recommendedName>
</protein>
<dbReference type="RefSeq" id="WP_146940499.1">
    <property type="nucleotide sequence ID" value="NZ_BJYJ01000004.1"/>
</dbReference>
<sequence>MTPKGRLIIMGGNDAGAVHEADQENLKTHFPAYENFRLLSSRKEDRIEMITASPDATEAMAAEYSVALQQEGYTNFGFIHLKNNREDYHPRILAAKVVFFIDDSPDLCETLKNSSLSKLMLKKYLLEEEFTVAGINAGGMFISELFLNNKEIHPGLGFINNCIIDTRFRHGTRFKNLVKAVVSHRECLGIGLNRGMALIIEKGYKAQCIGSSSMIVVNARNVRRKKPRKGFSVFAKNLKGHILTAGSTLNLINGDLIREVPFDYNLNFTNRNTRQ</sequence>
<dbReference type="EMBL" id="BJYJ01000004">
    <property type="protein sequence ID" value="GEN75545.1"/>
    <property type="molecule type" value="Genomic_DNA"/>
</dbReference>
<keyword evidence="2" id="KW-1185">Reference proteome</keyword>
<dbReference type="AlphaFoldDB" id="A0A511YK16"/>
<accession>A0A511YK16</accession>
<reference evidence="1 2" key="1">
    <citation type="submission" date="2019-07" db="EMBL/GenBank/DDBJ databases">
        <title>Whole genome shotgun sequence of Chryseobacterium hagamense NBRC 105253.</title>
        <authorList>
            <person name="Hosoyama A."/>
            <person name="Uohara A."/>
            <person name="Ohji S."/>
            <person name="Ichikawa N."/>
        </authorList>
    </citation>
    <scope>NUCLEOTIDE SEQUENCE [LARGE SCALE GENOMIC DNA]</scope>
    <source>
        <strain evidence="1 2">NBRC 105253</strain>
    </source>
</reference>
<comment type="caution">
    <text evidence="1">The sequence shown here is derived from an EMBL/GenBank/DDBJ whole genome shotgun (WGS) entry which is preliminary data.</text>
</comment>
<dbReference type="OrthoDB" id="1254762at2"/>
<evidence type="ECO:0000313" key="2">
    <source>
        <dbReference type="Proteomes" id="UP000321863"/>
    </source>
</evidence>
<proteinExistence type="predicted"/>
<gene>
    <name evidence="1" type="ORF">CHA01nite_12850</name>
</gene>
<dbReference type="Proteomes" id="UP000321863">
    <property type="component" value="Unassembled WGS sequence"/>
</dbReference>
<dbReference type="Gene3D" id="3.40.50.880">
    <property type="match status" value="1"/>
</dbReference>
<dbReference type="PANTHER" id="PTHR36175:SF1">
    <property type="entry name" value="CYANOPHYCINASE"/>
    <property type="match status" value="1"/>
</dbReference>
<organism evidence="1 2">
    <name type="scientific">Chryseobacterium hagamense</name>
    <dbReference type="NCBI Taxonomy" id="395935"/>
    <lineage>
        <taxon>Bacteria</taxon>
        <taxon>Pseudomonadati</taxon>
        <taxon>Bacteroidota</taxon>
        <taxon>Flavobacteriia</taxon>
        <taxon>Flavobacteriales</taxon>
        <taxon>Weeksellaceae</taxon>
        <taxon>Chryseobacterium group</taxon>
        <taxon>Chryseobacterium</taxon>
    </lineage>
</organism>